<dbReference type="NCBIfam" id="TIGR00231">
    <property type="entry name" value="small_GTP"/>
    <property type="match status" value="2"/>
</dbReference>
<evidence type="ECO:0000256" key="2">
    <source>
        <dbReference type="ARBA" id="ARBA00020953"/>
    </source>
</evidence>
<dbReference type="SMART" id="SM00382">
    <property type="entry name" value="AAA"/>
    <property type="match status" value="2"/>
</dbReference>
<dbReference type="HAMAP" id="MF_00195">
    <property type="entry name" value="GTPase_Der"/>
    <property type="match status" value="1"/>
</dbReference>
<dbReference type="CDD" id="cd01894">
    <property type="entry name" value="EngA1"/>
    <property type="match status" value="1"/>
</dbReference>
<evidence type="ECO:0000256" key="8">
    <source>
        <dbReference type="HAMAP-Rule" id="MF_00195"/>
    </source>
</evidence>
<dbReference type="NCBIfam" id="TIGR03594">
    <property type="entry name" value="GTPase_EngA"/>
    <property type="match status" value="1"/>
</dbReference>
<keyword evidence="6 8" id="KW-0342">GTP-binding</keyword>
<feature type="binding site" evidence="8">
    <location>
        <begin position="10"/>
        <end position="17"/>
    </location>
    <ligand>
        <name>GTP</name>
        <dbReference type="ChEBI" id="CHEBI:37565"/>
        <label>1</label>
    </ligand>
</feature>
<keyword evidence="13" id="KW-1185">Reference proteome</keyword>
<evidence type="ECO:0000259" key="11">
    <source>
        <dbReference type="PROSITE" id="PS51712"/>
    </source>
</evidence>
<evidence type="ECO:0000256" key="9">
    <source>
        <dbReference type="PROSITE-ProRule" id="PRU01049"/>
    </source>
</evidence>
<dbReference type="InterPro" id="IPR015946">
    <property type="entry name" value="KH_dom-like_a/b"/>
</dbReference>
<comment type="function">
    <text evidence="8 10">GTPase that plays an essential role in the late steps of ribosome biogenesis.</text>
</comment>
<organism evidence="12 13">
    <name type="scientific">Gloeobacter morelensis MG652769</name>
    <dbReference type="NCBI Taxonomy" id="2781736"/>
    <lineage>
        <taxon>Bacteria</taxon>
        <taxon>Bacillati</taxon>
        <taxon>Cyanobacteriota</taxon>
        <taxon>Cyanophyceae</taxon>
        <taxon>Gloeobacterales</taxon>
        <taxon>Gloeobacteraceae</taxon>
        <taxon>Gloeobacter</taxon>
        <taxon>Gloeobacter morelensis</taxon>
    </lineage>
</organism>
<dbReference type="EMBL" id="CP063845">
    <property type="protein sequence ID" value="UFP96362.1"/>
    <property type="molecule type" value="Genomic_DNA"/>
</dbReference>
<dbReference type="InterPro" id="IPR031166">
    <property type="entry name" value="G_ENGA"/>
</dbReference>
<evidence type="ECO:0000256" key="7">
    <source>
        <dbReference type="ARBA" id="ARBA00032345"/>
    </source>
</evidence>
<dbReference type="Proteomes" id="UP001054846">
    <property type="component" value="Chromosome"/>
</dbReference>
<dbReference type="RefSeq" id="WP_230843607.1">
    <property type="nucleotide sequence ID" value="NZ_CP063845.1"/>
</dbReference>
<dbReference type="InterPro" id="IPR016484">
    <property type="entry name" value="GTPase_Der"/>
</dbReference>
<proteinExistence type="inferred from homology"/>
<dbReference type="PIRSF" id="PIRSF006485">
    <property type="entry name" value="GTP-binding_EngA"/>
    <property type="match status" value="1"/>
</dbReference>
<evidence type="ECO:0000313" key="13">
    <source>
        <dbReference type="Proteomes" id="UP001054846"/>
    </source>
</evidence>
<comment type="subunit">
    <text evidence="8">Associates with the 50S ribosomal subunit.</text>
</comment>
<feature type="binding site" evidence="8">
    <location>
        <begin position="184"/>
        <end position="191"/>
    </location>
    <ligand>
        <name>GTP</name>
        <dbReference type="ChEBI" id="CHEBI:37565"/>
        <label>2</label>
    </ligand>
</feature>
<reference evidence="12 13" key="1">
    <citation type="journal article" date="2021" name="Genome Biol. Evol.">
        <title>Complete Genome Sequencing of a Novel Gloeobacter Species from a Waterfall Cave in Mexico.</title>
        <authorList>
            <person name="Saw J.H."/>
            <person name="Cardona T."/>
            <person name="Montejano G."/>
        </authorList>
    </citation>
    <scope>NUCLEOTIDE SEQUENCE [LARGE SCALE GENOMIC DNA]</scope>
    <source>
        <strain evidence="12">MG652769</strain>
    </source>
</reference>
<feature type="binding site" evidence="8">
    <location>
        <begin position="233"/>
        <end position="237"/>
    </location>
    <ligand>
        <name>GTP</name>
        <dbReference type="ChEBI" id="CHEBI:37565"/>
        <label>2</label>
    </ligand>
</feature>
<keyword evidence="5 8" id="KW-0547">Nucleotide-binding</keyword>
<dbReference type="PRINTS" id="PR00326">
    <property type="entry name" value="GTP1OBG"/>
</dbReference>
<dbReference type="Gene3D" id="3.30.300.20">
    <property type="match status" value="1"/>
</dbReference>
<feature type="domain" description="EngA-type G" evidence="11">
    <location>
        <begin position="4"/>
        <end position="169"/>
    </location>
</feature>
<evidence type="ECO:0000256" key="1">
    <source>
        <dbReference type="ARBA" id="ARBA00008279"/>
    </source>
</evidence>
<evidence type="ECO:0000256" key="6">
    <source>
        <dbReference type="ARBA" id="ARBA00023134"/>
    </source>
</evidence>
<feature type="binding site" evidence="8">
    <location>
        <begin position="57"/>
        <end position="61"/>
    </location>
    <ligand>
        <name>GTP</name>
        <dbReference type="ChEBI" id="CHEBI:37565"/>
        <label>1</label>
    </ligand>
</feature>
<evidence type="ECO:0000256" key="10">
    <source>
        <dbReference type="RuleBase" id="RU004481"/>
    </source>
</evidence>
<comment type="similarity">
    <text evidence="1 8 9 10">Belongs to the TRAFAC class TrmE-Era-EngA-EngB-Septin-like GTPase superfamily. EngA (Der) GTPase family.</text>
</comment>
<evidence type="ECO:0000313" key="12">
    <source>
        <dbReference type="EMBL" id="UFP96362.1"/>
    </source>
</evidence>
<gene>
    <name evidence="8 12" type="primary">der</name>
    <name evidence="12" type="ORF">ISF26_09190</name>
</gene>
<keyword evidence="3 8" id="KW-0690">Ribosome biogenesis</keyword>
<dbReference type="PANTHER" id="PTHR43834">
    <property type="entry name" value="GTPASE DER"/>
    <property type="match status" value="1"/>
</dbReference>
<dbReference type="PROSITE" id="PS51712">
    <property type="entry name" value="G_ENGA"/>
    <property type="match status" value="2"/>
</dbReference>
<dbReference type="CDD" id="cd01895">
    <property type="entry name" value="EngA2"/>
    <property type="match status" value="1"/>
</dbReference>
<dbReference type="Pfam" id="PF14714">
    <property type="entry name" value="KH_dom-like"/>
    <property type="match status" value="1"/>
</dbReference>
<dbReference type="InterPro" id="IPR005225">
    <property type="entry name" value="Small_GTP-bd"/>
</dbReference>
<protein>
    <recommendedName>
        <fullName evidence="2 8">GTPase Der</fullName>
    </recommendedName>
    <alternativeName>
        <fullName evidence="7 8">GTP-binding protein EngA</fullName>
    </alternativeName>
</protein>
<accession>A0ABY3PRM9</accession>
<dbReference type="InterPro" id="IPR032859">
    <property type="entry name" value="KH_dom-like"/>
</dbReference>
<evidence type="ECO:0000256" key="5">
    <source>
        <dbReference type="ARBA" id="ARBA00022741"/>
    </source>
</evidence>
<evidence type="ECO:0000256" key="4">
    <source>
        <dbReference type="ARBA" id="ARBA00022737"/>
    </source>
</evidence>
<feature type="domain" description="EngA-type G" evidence="11">
    <location>
        <begin position="178"/>
        <end position="355"/>
    </location>
</feature>
<dbReference type="SUPFAM" id="SSF52540">
    <property type="entry name" value="P-loop containing nucleoside triphosphate hydrolases"/>
    <property type="match status" value="2"/>
</dbReference>
<sequence>MQLPIVAIVGRPNVGKSTLLNRLAGGSEAIVYDQPGVTRDRLYLPAEWCGYRFEVVDTGGLVFEDSEVFLPLIREQVEIALAEAAAVLFVVDGQQGITGGDREVADWLRGRKPPVLIVANKLEEPSTALSLAAEFYALGLGEPYAVSAIHGSGTGDLLDALVAVLPKEQPEAQELPELRVSIVGRPNVGKSSLLNALVGGEHPRSMVSEVAGTTRDAIDTLVERGERRYRLIDTAGIRRKSRVDYGPEAFGVTRAIRAIRRADVVVLVVDATEGIHDQERNLAAKIASAGRACVLVVNKWDAIEKDTYTMNHYRDEVRRELDFVEWAPVVFTSALTGQRVEKIFDAIDAAAGQHQRRVSTSVLNEALQDALLWRSPPASRQGRQGKVYYATQIATNPPTFVLFVNDTKLFKEGYRRYLEGQFRGSLGFEGSPVRFIFRGKPEREANRTARKSEPV</sequence>
<keyword evidence="4 10" id="KW-0677">Repeat</keyword>
<name>A0ABY3PRM9_9CYAN</name>
<evidence type="ECO:0000256" key="3">
    <source>
        <dbReference type="ARBA" id="ARBA00022517"/>
    </source>
</evidence>
<feature type="binding site" evidence="8">
    <location>
        <begin position="298"/>
        <end position="301"/>
    </location>
    <ligand>
        <name>GTP</name>
        <dbReference type="ChEBI" id="CHEBI:37565"/>
        <label>2</label>
    </ligand>
</feature>
<dbReference type="Gene3D" id="3.40.50.300">
    <property type="entry name" value="P-loop containing nucleotide triphosphate hydrolases"/>
    <property type="match status" value="2"/>
</dbReference>
<dbReference type="Pfam" id="PF01926">
    <property type="entry name" value="MMR_HSR1"/>
    <property type="match status" value="2"/>
</dbReference>
<dbReference type="InterPro" id="IPR003593">
    <property type="entry name" value="AAA+_ATPase"/>
</dbReference>
<feature type="binding site" evidence="8">
    <location>
        <begin position="120"/>
        <end position="123"/>
    </location>
    <ligand>
        <name>GTP</name>
        <dbReference type="ChEBI" id="CHEBI:37565"/>
        <label>1</label>
    </ligand>
</feature>
<dbReference type="InterPro" id="IPR027417">
    <property type="entry name" value="P-loop_NTPase"/>
</dbReference>
<dbReference type="PANTHER" id="PTHR43834:SF6">
    <property type="entry name" value="GTPASE DER"/>
    <property type="match status" value="1"/>
</dbReference>
<dbReference type="InterPro" id="IPR006073">
    <property type="entry name" value="GTP-bd"/>
</dbReference>